<name>A0A397DHM2_APHAT</name>
<proteinExistence type="predicted"/>
<dbReference type="Proteomes" id="UP000265716">
    <property type="component" value="Unassembled WGS sequence"/>
</dbReference>
<dbReference type="AlphaFoldDB" id="A0A397DHM2"/>
<protein>
    <submittedName>
        <fullName evidence="1">Uncharacterized protein</fullName>
    </submittedName>
</protein>
<gene>
    <name evidence="1" type="ORF">DYB38_001582</name>
</gene>
<evidence type="ECO:0000313" key="2">
    <source>
        <dbReference type="Proteomes" id="UP000265716"/>
    </source>
</evidence>
<evidence type="ECO:0000313" key="1">
    <source>
        <dbReference type="EMBL" id="RHY64602.1"/>
    </source>
</evidence>
<organism evidence="1 2">
    <name type="scientific">Aphanomyces astaci</name>
    <name type="common">Crayfish plague agent</name>
    <dbReference type="NCBI Taxonomy" id="112090"/>
    <lineage>
        <taxon>Eukaryota</taxon>
        <taxon>Sar</taxon>
        <taxon>Stramenopiles</taxon>
        <taxon>Oomycota</taxon>
        <taxon>Saprolegniomycetes</taxon>
        <taxon>Saprolegniales</taxon>
        <taxon>Verrucalvaceae</taxon>
        <taxon>Aphanomyces</taxon>
    </lineage>
</organism>
<dbReference type="EMBL" id="QUTC01004442">
    <property type="protein sequence ID" value="RHY64602.1"/>
    <property type="molecule type" value="Genomic_DNA"/>
</dbReference>
<accession>A0A397DHM2</accession>
<sequence>MLDDNLIPTLTVDGHQNTVFITTKNQSTRLIHFSLVNNAPITAGSVVHLGLSCFVPPASGIPDTYSVQLLGDSNSLLDTVTAQPVTATQPGVLHVGYVGMQSHRAAQDGGLLVSFSAGLAIPANGEYLLQLHASFNLTSSVELHMLTSSGGYTTSQANNAVKIKRTGDGAIIPAGSTIAFWLRNVWNPASDGVLNSVGVLKTTTAEAFVLEQVALDTTTVYSGKLDMYAMPSWSCLSQHYDFAAIVPHWDKYNARHVRLDRVALLPLKPRQHVPVEPHRRLANGNATHV</sequence>
<dbReference type="VEuPathDB" id="FungiDB:H257_06330"/>
<reference evidence="1 2" key="1">
    <citation type="submission" date="2018-08" db="EMBL/GenBank/DDBJ databases">
        <title>Aphanomyces genome sequencing and annotation.</title>
        <authorList>
            <person name="Minardi D."/>
            <person name="Oidtmann B."/>
            <person name="Van Der Giezen M."/>
            <person name="Studholme D.J."/>
        </authorList>
    </citation>
    <scope>NUCLEOTIDE SEQUENCE [LARGE SCALE GENOMIC DNA]</scope>
    <source>
        <strain evidence="1 2">SA</strain>
    </source>
</reference>
<comment type="caution">
    <text evidence="1">The sequence shown here is derived from an EMBL/GenBank/DDBJ whole genome shotgun (WGS) entry which is preliminary data.</text>
</comment>